<protein>
    <submittedName>
        <fullName evidence="1">9598_t:CDS:1</fullName>
    </submittedName>
</protein>
<proteinExistence type="predicted"/>
<sequence length="157" mass="18115">MTTTRKLHELQGAISLCLPGQVSSGPHKNQPFYYLEISPQSLFANCNEALSMSGRHNCEVELKRQQYREFHQKNPLPLEHGIEMKECEGCYCQMFCDGAYDFCSGCLGRDGKIKKGSHRGQEKKLSFTQKQRLHLEQIIQQVQDMIVEIKEEEDPDY</sequence>
<organism evidence="1 2">
    <name type="scientific">Cetraspora pellucida</name>
    <dbReference type="NCBI Taxonomy" id="1433469"/>
    <lineage>
        <taxon>Eukaryota</taxon>
        <taxon>Fungi</taxon>
        <taxon>Fungi incertae sedis</taxon>
        <taxon>Mucoromycota</taxon>
        <taxon>Glomeromycotina</taxon>
        <taxon>Glomeromycetes</taxon>
        <taxon>Diversisporales</taxon>
        <taxon>Gigasporaceae</taxon>
        <taxon>Cetraspora</taxon>
    </lineage>
</organism>
<dbReference type="EMBL" id="CAJVPW010005305">
    <property type="protein sequence ID" value="CAG8552980.1"/>
    <property type="molecule type" value="Genomic_DNA"/>
</dbReference>
<evidence type="ECO:0000313" key="2">
    <source>
        <dbReference type="Proteomes" id="UP000789366"/>
    </source>
</evidence>
<reference evidence="1" key="1">
    <citation type="submission" date="2021-06" db="EMBL/GenBank/DDBJ databases">
        <authorList>
            <person name="Kallberg Y."/>
            <person name="Tangrot J."/>
            <person name="Rosling A."/>
        </authorList>
    </citation>
    <scope>NUCLEOTIDE SEQUENCE</scope>
    <source>
        <strain evidence="1">28 12/20/2015</strain>
    </source>
</reference>
<accession>A0ACA9LYA3</accession>
<comment type="caution">
    <text evidence="1">The sequence shown here is derived from an EMBL/GenBank/DDBJ whole genome shotgun (WGS) entry which is preliminary data.</text>
</comment>
<dbReference type="Proteomes" id="UP000789366">
    <property type="component" value="Unassembled WGS sequence"/>
</dbReference>
<gene>
    <name evidence="1" type="ORF">SPELUC_LOCUS5287</name>
</gene>
<keyword evidence="2" id="KW-1185">Reference proteome</keyword>
<name>A0ACA9LYA3_9GLOM</name>
<evidence type="ECO:0000313" key="1">
    <source>
        <dbReference type="EMBL" id="CAG8552980.1"/>
    </source>
</evidence>